<reference evidence="1" key="1">
    <citation type="submission" date="2018-06" db="EMBL/GenBank/DDBJ databases">
        <authorList>
            <person name="Zhirakovskaya E."/>
        </authorList>
    </citation>
    <scope>NUCLEOTIDE SEQUENCE</scope>
</reference>
<proteinExistence type="predicted"/>
<dbReference type="Pfam" id="PF13385">
    <property type="entry name" value="Laminin_G_3"/>
    <property type="match status" value="1"/>
</dbReference>
<dbReference type="InterPro" id="IPR012373">
    <property type="entry name" value="Ferrdict_sens_TM"/>
</dbReference>
<dbReference type="InterPro" id="IPR013320">
    <property type="entry name" value="ConA-like_dom_sf"/>
</dbReference>
<dbReference type="Gene3D" id="2.60.120.200">
    <property type="match status" value="1"/>
</dbReference>
<gene>
    <name evidence="1" type="ORF">MNBD_PLANCTO02-3026</name>
</gene>
<name>A0A3B1D847_9ZZZZ</name>
<dbReference type="EMBL" id="UOGL01000286">
    <property type="protein sequence ID" value="VAX39036.1"/>
    <property type="molecule type" value="Genomic_DNA"/>
</dbReference>
<dbReference type="AlphaFoldDB" id="A0A3B1D847"/>
<dbReference type="PANTHER" id="PTHR30273:SF2">
    <property type="entry name" value="PROTEIN FECR"/>
    <property type="match status" value="1"/>
</dbReference>
<evidence type="ECO:0000313" key="1">
    <source>
        <dbReference type="EMBL" id="VAX39036.1"/>
    </source>
</evidence>
<dbReference type="PANTHER" id="PTHR30273">
    <property type="entry name" value="PERIPLASMIC SIGNAL SENSOR AND SIGMA FACTOR ACTIVATOR FECR-RELATED"/>
    <property type="match status" value="1"/>
</dbReference>
<sequence length="561" mass="63111">MSEQTPSELLQSLLASLRDGSLTDEQMVQLDMLLADDAEARETYLDYIQLYADLRSHYGSSSFSPLSVDSEKTQGGPLPVSSSSTPLFFRRWRLLAGLMVASLLIMAWGMNHWLNTPPKNVPEIVNVPPVPEIVNVPPVKDVSPSSPLPSSSELPEILSGKKGIAVLTKTANVVWKDDKKLTVSDPLFPGRLKLISGLVQIEFYQGAIVILEGPADFELINSQRAFLHQGKLRSFVPMPSRGFVIDTPQRKLIDHGTEFGLVVDKQGITQVHVFDGKVEMKGKKSDFLIEGESKQYLKNGESKRIPFDKKSFSGPVEIKADLDNALLSRRREWKKLANRLSKDPSALMYYLFEKKGDWGRSLKDFSPQPYNGAIVGCQWATGRWKQKEALEFNHPADRVRFSVPGEYQSLTYMAWVRLDGYSHVWNALMMSDGFDHGEAHWQLSRNGELILGVSNHGQSENYYSPPVLVAKNLGRWIHIATVYDYQKKEVAHYLDGQLLRKLPMITPLKLKIGKGDIGNWGYQKGGHYLRSLNGSIDELALFSRPFEAKEIQQIYTAGKPY</sequence>
<accession>A0A3B1D847</accession>
<dbReference type="SUPFAM" id="SSF49899">
    <property type="entry name" value="Concanavalin A-like lectins/glucanases"/>
    <property type="match status" value="1"/>
</dbReference>
<dbReference type="GO" id="GO:0016989">
    <property type="term" value="F:sigma factor antagonist activity"/>
    <property type="evidence" value="ECO:0007669"/>
    <property type="project" value="TreeGrafter"/>
</dbReference>
<protein>
    <recommendedName>
        <fullName evidence="2">FecR protein domain-containing protein</fullName>
    </recommendedName>
</protein>
<evidence type="ECO:0008006" key="2">
    <source>
        <dbReference type="Google" id="ProtNLM"/>
    </source>
</evidence>
<organism evidence="1">
    <name type="scientific">hydrothermal vent metagenome</name>
    <dbReference type="NCBI Taxonomy" id="652676"/>
    <lineage>
        <taxon>unclassified sequences</taxon>
        <taxon>metagenomes</taxon>
        <taxon>ecological metagenomes</taxon>
    </lineage>
</organism>